<evidence type="ECO:0000313" key="1">
    <source>
        <dbReference type="EMBL" id="SNX94579.1"/>
    </source>
</evidence>
<reference evidence="1 2" key="1">
    <citation type="submission" date="2017-09" db="EMBL/GenBank/DDBJ databases">
        <authorList>
            <person name="Ehlers B."/>
            <person name="Leendertz F.H."/>
        </authorList>
    </citation>
    <scope>NUCLEOTIDE SEQUENCE [LARGE SCALE GENOMIC DNA]</scope>
    <source>
        <strain evidence="1 2">DSM 46844</strain>
    </source>
</reference>
<name>A0A285E644_9ACTN</name>
<dbReference type="AlphaFoldDB" id="A0A285E644"/>
<protein>
    <submittedName>
        <fullName evidence="1">Uncharacterized protein</fullName>
    </submittedName>
</protein>
<evidence type="ECO:0000313" key="2">
    <source>
        <dbReference type="Proteomes" id="UP000219514"/>
    </source>
</evidence>
<dbReference type="Proteomes" id="UP000219514">
    <property type="component" value="Unassembled WGS sequence"/>
</dbReference>
<dbReference type="EMBL" id="OBDO01000001">
    <property type="protein sequence ID" value="SNX94579.1"/>
    <property type="molecule type" value="Genomic_DNA"/>
</dbReference>
<sequence length="169" mass="18087">MLVLGKAGSAGVGKGVLPVLRDDVVVATLRASTWKEAATAVVGDREWVLARRKRELTGRWAADPEDTARLRARQTSFWKGAWEADLEGTPVQAEVVSRWKGGHRYRVGGRVVAETGTTGGWSPRPTLTAEESLPLDHQVFLLWLALVMGRRDQAATTAAVTGGAVAGSS</sequence>
<keyword evidence="2" id="KW-1185">Reference proteome</keyword>
<organism evidence="1 2">
    <name type="scientific">Geodermatophilus sabuli</name>
    <dbReference type="NCBI Taxonomy" id="1564158"/>
    <lineage>
        <taxon>Bacteria</taxon>
        <taxon>Bacillati</taxon>
        <taxon>Actinomycetota</taxon>
        <taxon>Actinomycetes</taxon>
        <taxon>Geodermatophilales</taxon>
        <taxon>Geodermatophilaceae</taxon>
        <taxon>Geodermatophilus</taxon>
    </lineage>
</organism>
<dbReference type="OrthoDB" id="5187577at2"/>
<accession>A0A285E644</accession>
<gene>
    <name evidence="1" type="ORF">SAMN06893097_101375</name>
</gene>
<dbReference type="RefSeq" id="WP_097203844.1">
    <property type="nucleotide sequence ID" value="NZ_JACHXB010000001.1"/>
</dbReference>
<proteinExistence type="predicted"/>